<dbReference type="GO" id="GO:0000155">
    <property type="term" value="F:phosphorelay sensor kinase activity"/>
    <property type="evidence" value="ECO:0007669"/>
    <property type="project" value="InterPro"/>
</dbReference>
<dbReference type="EMBL" id="CP022521">
    <property type="protein sequence ID" value="ASO21987.1"/>
    <property type="molecule type" value="Genomic_DNA"/>
</dbReference>
<protein>
    <recommendedName>
        <fullName evidence="2">histidine kinase</fullName>
        <ecNumber evidence="2">2.7.13.3</ecNumber>
    </recommendedName>
</protein>
<dbReference type="InterPro" id="IPR036890">
    <property type="entry name" value="HATPase_C_sf"/>
</dbReference>
<dbReference type="OrthoDB" id="227596at2"/>
<evidence type="ECO:0000256" key="1">
    <source>
        <dbReference type="ARBA" id="ARBA00000085"/>
    </source>
</evidence>
<keyword evidence="5" id="KW-0547">Nucleotide-binding</keyword>
<feature type="domain" description="Histidine kinase/HSP90-like ATPase" evidence="9">
    <location>
        <begin position="328"/>
        <end position="416"/>
    </location>
</feature>
<evidence type="ECO:0000256" key="2">
    <source>
        <dbReference type="ARBA" id="ARBA00012438"/>
    </source>
</evidence>
<dbReference type="RefSeq" id="WP_157736986.1">
    <property type="nucleotide sequence ID" value="NZ_CP022521.1"/>
</dbReference>
<proteinExistence type="predicted"/>
<dbReference type="GO" id="GO:0046983">
    <property type="term" value="F:protein dimerization activity"/>
    <property type="evidence" value="ECO:0007669"/>
    <property type="project" value="InterPro"/>
</dbReference>
<dbReference type="InterPro" id="IPR050482">
    <property type="entry name" value="Sensor_HK_TwoCompSys"/>
</dbReference>
<dbReference type="InterPro" id="IPR003594">
    <property type="entry name" value="HATPase_dom"/>
</dbReference>
<dbReference type="GO" id="GO:0005524">
    <property type="term" value="F:ATP binding"/>
    <property type="evidence" value="ECO:0007669"/>
    <property type="project" value="UniProtKB-KW"/>
</dbReference>
<dbReference type="KEGG" id="ahg:AHOG_21855"/>
<evidence type="ECO:0000256" key="4">
    <source>
        <dbReference type="ARBA" id="ARBA00022679"/>
    </source>
</evidence>
<dbReference type="Pfam" id="PF02518">
    <property type="entry name" value="HATPase_c"/>
    <property type="match status" value="1"/>
</dbReference>
<comment type="catalytic activity">
    <reaction evidence="1">
        <text>ATP + protein L-histidine = ADP + protein N-phospho-L-histidine.</text>
        <dbReference type="EC" id="2.7.13.3"/>
    </reaction>
</comment>
<dbReference type="PANTHER" id="PTHR24421">
    <property type="entry name" value="NITRATE/NITRITE SENSOR PROTEIN NARX-RELATED"/>
    <property type="match status" value="1"/>
</dbReference>
<keyword evidence="8" id="KW-0902">Two-component regulatory system</keyword>
<accession>A0A221W9H3</accession>
<dbReference type="GO" id="GO:0016020">
    <property type="term" value="C:membrane"/>
    <property type="evidence" value="ECO:0007669"/>
    <property type="project" value="InterPro"/>
</dbReference>
<evidence type="ECO:0000256" key="3">
    <source>
        <dbReference type="ARBA" id="ARBA00022553"/>
    </source>
</evidence>
<dbReference type="Proteomes" id="UP000204221">
    <property type="component" value="Chromosome"/>
</dbReference>
<evidence type="ECO:0000256" key="6">
    <source>
        <dbReference type="ARBA" id="ARBA00022777"/>
    </source>
</evidence>
<evidence type="ECO:0000256" key="8">
    <source>
        <dbReference type="ARBA" id="ARBA00023012"/>
    </source>
</evidence>
<evidence type="ECO:0000256" key="7">
    <source>
        <dbReference type="ARBA" id="ARBA00022840"/>
    </source>
</evidence>
<feature type="domain" description="Signal transduction histidine kinase subgroup 3 dimerisation and phosphoacceptor" evidence="10">
    <location>
        <begin position="211"/>
        <end position="275"/>
    </location>
</feature>
<dbReference type="Gene3D" id="1.20.5.1930">
    <property type="match status" value="1"/>
</dbReference>
<keyword evidence="7" id="KW-0067">ATP-binding</keyword>
<reference evidence="11 12" key="1">
    <citation type="submission" date="2017-07" db="EMBL/GenBank/DDBJ databases">
        <title>Complete genome sequence of Actinoalloteichus hoggarensis DSM 45943, type strain of Actinoalloteichus hoggarensis.</title>
        <authorList>
            <person name="Ruckert C."/>
            <person name="Nouioui I."/>
            <person name="Willmese J."/>
            <person name="van Wezel G."/>
            <person name="Klenk H.-P."/>
            <person name="Kalinowski J."/>
            <person name="Zotchev S.B."/>
        </authorList>
    </citation>
    <scope>NUCLEOTIDE SEQUENCE [LARGE SCALE GENOMIC DNA]</scope>
    <source>
        <strain evidence="11 12">DSM 45943</strain>
    </source>
</reference>
<dbReference type="Pfam" id="PF07730">
    <property type="entry name" value="HisKA_3"/>
    <property type="match status" value="1"/>
</dbReference>
<dbReference type="EC" id="2.7.13.3" evidence="2"/>
<sequence>MTEFLRLPATLDARPPWVRDTAAACAAIVLVLAVRTAFGLFTGGGAFPGSWSLFLLANLPTVADLATIAVRRRAPCLALGLATAVVLASSALPISFTGTGVGVLVCAYSVGTMLPRHGVAVSLVAFGLLHALGGVLAADRGGDLSTLLTFLGHDGAAPINLVLASLSAYGLPGLLGLYVQARRRHTADLASRLERADAERERRAWEAVAQERRRIARELHDVAAHHLSAIVVQAGATDRLVERDPASARESLRAIRAQGRETLTSLRGLVGIMRAHGRHETDDPEGLAPQPTVSRLADLIASARQAGTTVEFTVEGEPVPLATVVDLAAYRLVQEALTNARRHAPGAPVTVLLGYSPAELRIMVRNGAGAEPAVLPSAGDGHGLAGMRERVAHAGGSLTAGPTAAGEWRIDARLPLGDSQG</sequence>
<keyword evidence="6 11" id="KW-0418">Kinase</keyword>
<dbReference type="Gene3D" id="3.30.565.10">
    <property type="entry name" value="Histidine kinase-like ATPase, C-terminal domain"/>
    <property type="match status" value="1"/>
</dbReference>
<dbReference type="AlphaFoldDB" id="A0A221W9H3"/>
<gene>
    <name evidence="11" type="primary">liaS4</name>
    <name evidence="11" type="ORF">AHOG_21855</name>
</gene>
<keyword evidence="12" id="KW-1185">Reference proteome</keyword>
<evidence type="ECO:0000259" key="10">
    <source>
        <dbReference type="Pfam" id="PF07730"/>
    </source>
</evidence>
<dbReference type="CDD" id="cd16917">
    <property type="entry name" value="HATPase_UhpB-NarQ-NarX-like"/>
    <property type="match status" value="1"/>
</dbReference>
<evidence type="ECO:0000313" key="12">
    <source>
        <dbReference type="Proteomes" id="UP000204221"/>
    </source>
</evidence>
<organism evidence="11 12">
    <name type="scientific">Actinoalloteichus hoggarensis</name>
    <dbReference type="NCBI Taxonomy" id="1470176"/>
    <lineage>
        <taxon>Bacteria</taxon>
        <taxon>Bacillati</taxon>
        <taxon>Actinomycetota</taxon>
        <taxon>Actinomycetes</taxon>
        <taxon>Pseudonocardiales</taxon>
        <taxon>Pseudonocardiaceae</taxon>
        <taxon>Actinoalloteichus</taxon>
    </lineage>
</organism>
<evidence type="ECO:0000313" key="11">
    <source>
        <dbReference type="EMBL" id="ASO21987.1"/>
    </source>
</evidence>
<name>A0A221W9H3_9PSEU</name>
<keyword evidence="4 11" id="KW-0808">Transferase</keyword>
<evidence type="ECO:0000259" key="9">
    <source>
        <dbReference type="Pfam" id="PF02518"/>
    </source>
</evidence>
<dbReference type="SUPFAM" id="SSF55874">
    <property type="entry name" value="ATPase domain of HSP90 chaperone/DNA topoisomerase II/histidine kinase"/>
    <property type="match status" value="1"/>
</dbReference>
<dbReference type="PANTHER" id="PTHR24421:SF10">
    <property type="entry name" value="NITRATE_NITRITE SENSOR PROTEIN NARQ"/>
    <property type="match status" value="1"/>
</dbReference>
<evidence type="ECO:0000256" key="5">
    <source>
        <dbReference type="ARBA" id="ARBA00022741"/>
    </source>
</evidence>
<dbReference type="InterPro" id="IPR011712">
    <property type="entry name" value="Sig_transdc_His_kin_sub3_dim/P"/>
</dbReference>
<keyword evidence="3" id="KW-0597">Phosphoprotein</keyword>